<dbReference type="GO" id="GO:0006458">
    <property type="term" value="P:'de novo' protein folding"/>
    <property type="evidence" value="ECO:0007669"/>
    <property type="project" value="InterPro"/>
</dbReference>
<gene>
    <name evidence="2" type="primary">ROT1_1</name>
    <name evidence="2" type="ORF">C6P46_000209</name>
</gene>
<accession>A0A9P7B969</accession>
<evidence type="ECO:0000313" key="3">
    <source>
        <dbReference type="Proteomes" id="UP000777482"/>
    </source>
</evidence>
<dbReference type="AlphaFoldDB" id="A0A9P7B969"/>
<dbReference type="EMBL" id="PUHQ01000001">
    <property type="protein sequence ID" value="KAG0667672.1"/>
    <property type="molecule type" value="Genomic_DNA"/>
</dbReference>
<evidence type="ECO:0000256" key="1">
    <source>
        <dbReference type="SAM" id="SignalP"/>
    </source>
</evidence>
<dbReference type="OrthoDB" id="5327821at2759"/>
<proteinExistence type="predicted"/>
<dbReference type="PANTHER" id="PTHR28090">
    <property type="entry name" value="PROTEIN ROT1"/>
    <property type="match status" value="1"/>
</dbReference>
<dbReference type="GO" id="GO:0005789">
    <property type="term" value="C:endoplasmic reticulum membrane"/>
    <property type="evidence" value="ECO:0007669"/>
    <property type="project" value="TreeGrafter"/>
</dbReference>
<dbReference type="Pfam" id="PF10681">
    <property type="entry name" value="Rot1"/>
    <property type="match status" value="1"/>
</dbReference>
<protein>
    <submittedName>
        <fullName evidence="2">Reversal of tor2 lethality</fullName>
    </submittedName>
</protein>
<feature type="chain" id="PRO_5040498816" evidence="1">
    <location>
        <begin position="26"/>
        <end position="212"/>
    </location>
</feature>
<name>A0A9P7B969_RHOMI</name>
<dbReference type="GO" id="GO:0051082">
    <property type="term" value="F:unfolded protein binding"/>
    <property type="evidence" value="ECO:0007669"/>
    <property type="project" value="TreeGrafter"/>
</dbReference>
<dbReference type="PANTHER" id="PTHR28090:SF2">
    <property type="entry name" value="PROTEIN ROT1"/>
    <property type="match status" value="1"/>
</dbReference>
<reference evidence="2 3" key="1">
    <citation type="submission" date="2020-11" db="EMBL/GenBank/DDBJ databases">
        <title>Kefir isolates.</title>
        <authorList>
            <person name="Marcisauskas S."/>
            <person name="Kim Y."/>
            <person name="Blasche S."/>
        </authorList>
    </citation>
    <scope>NUCLEOTIDE SEQUENCE [LARGE SCALE GENOMIC DNA]</scope>
    <source>
        <strain evidence="2 3">KR</strain>
    </source>
</reference>
<keyword evidence="3" id="KW-1185">Reference proteome</keyword>
<organism evidence="2 3">
    <name type="scientific">Rhodotorula mucilaginosa</name>
    <name type="common">Yeast</name>
    <name type="synonym">Rhodotorula rubra</name>
    <dbReference type="NCBI Taxonomy" id="5537"/>
    <lineage>
        <taxon>Eukaryota</taxon>
        <taxon>Fungi</taxon>
        <taxon>Dikarya</taxon>
        <taxon>Basidiomycota</taxon>
        <taxon>Pucciniomycotina</taxon>
        <taxon>Microbotryomycetes</taxon>
        <taxon>Sporidiobolales</taxon>
        <taxon>Sporidiobolaceae</taxon>
        <taxon>Rhodotorula</taxon>
    </lineage>
</organism>
<keyword evidence="1" id="KW-0732">Signal</keyword>
<comment type="caution">
    <text evidence="2">The sequence shown here is derived from an EMBL/GenBank/DDBJ whole genome shotgun (WGS) entry which is preliminary data.</text>
</comment>
<dbReference type="InterPro" id="IPR019623">
    <property type="entry name" value="Rot1"/>
</dbReference>
<feature type="signal peptide" evidence="1">
    <location>
        <begin position="1"/>
        <end position="25"/>
    </location>
</feature>
<sequence>MTTLRGLLATTLVALLLDTLSRTRSTNLGLFVAAQAGWEGVGTWSTGNGMVLTGPSLGVPYNNSFIYPNVTGYSFSFTDDGYFEQTQFTWNANATDPHCVEAVLLWQHGTYEVLSNGSITTNPTVFEGDGRIQTQNACSAISSNIYYYNQPALYKTWAVAPWRGKQMLRLGQFDGALLPRMYLVSSDPSQYMFPTKFITNSSEGTYAIGALN</sequence>
<evidence type="ECO:0000313" key="2">
    <source>
        <dbReference type="EMBL" id="KAG0667672.1"/>
    </source>
</evidence>
<dbReference type="Proteomes" id="UP000777482">
    <property type="component" value="Unassembled WGS sequence"/>
</dbReference>